<evidence type="ECO:0000256" key="2">
    <source>
        <dbReference type="ARBA" id="ARBA00023295"/>
    </source>
</evidence>
<name>A0ABN2FXZ6_9MICO</name>
<evidence type="ECO:0000259" key="3">
    <source>
        <dbReference type="Pfam" id="PF01156"/>
    </source>
</evidence>
<dbReference type="PROSITE" id="PS01247">
    <property type="entry name" value="IUNH"/>
    <property type="match status" value="1"/>
</dbReference>
<dbReference type="PROSITE" id="PS00435">
    <property type="entry name" value="PEROXIDASE_1"/>
    <property type="match status" value="1"/>
</dbReference>
<dbReference type="InterPro" id="IPR001910">
    <property type="entry name" value="Inosine/uridine_hydrolase_dom"/>
</dbReference>
<dbReference type="Pfam" id="PF01156">
    <property type="entry name" value="IU_nuc_hydro"/>
    <property type="match status" value="1"/>
</dbReference>
<sequence>MARRVVLDCDTGTDDAVAIMLAGLSAELELAAVTTVRGNVPVDVVTENTRRVLQLIGRSDVPVYEGAARPLERDDFPVPKAQLTGFEMHGTYLDLPPASGPPEDASATDFLITEARRHLADGSRFTLVATGPLTNVARAVRSFPPMTHAIDTIVVMGGGHAVSNVTAAAEFNLWADPEAAAEVLSAGFSDLLLVPLDATHRALLSRDDCSRLRAAGTPAGIASAQLVEQRIVGHDDSQPMAERGTAPVHDAVCVAALLDRRLLTTVEAHVDVETQGRLTVGRSVIDLHHRTGRKPNARVAVDASPVRLMAQLLNAFSSREPAPDGPVSR</sequence>
<comment type="caution">
    <text evidence="4">The sequence shown here is derived from an EMBL/GenBank/DDBJ whole genome shotgun (WGS) entry which is preliminary data.</text>
</comment>
<feature type="domain" description="Inosine/uridine-preferring nucleoside hydrolase" evidence="3">
    <location>
        <begin position="5"/>
        <end position="304"/>
    </location>
</feature>
<organism evidence="4 5">
    <name type="scientific">Microbacterium lacus</name>
    <dbReference type="NCBI Taxonomy" id="415217"/>
    <lineage>
        <taxon>Bacteria</taxon>
        <taxon>Bacillati</taxon>
        <taxon>Actinomycetota</taxon>
        <taxon>Actinomycetes</taxon>
        <taxon>Micrococcales</taxon>
        <taxon>Microbacteriaceae</taxon>
        <taxon>Microbacterium</taxon>
    </lineage>
</organism>
<dbReference type="EMBL" id="BAAAPK010000001">
    <property type="protein sequence ID" value="GAA1661801.1"/>
    <property type="molecule type" value="Genomic_DNA"/>
</dbReference>
<evidence type="ECO:0000313" key="5">
    <source>
        <dbReference type="Proteomes" id="UP001500596"/>
    </source>
</evidence>
<dbReference type="GO" id="GO:0016787">
    <property type="term" value="F:hydrolase activity"/>
    <property type="evidence" value="ECO:0007669"/>
    <property type="project" value="UniProtKB-KW"/>
</dbReference>
<dbReference type="Proteomes" id="UP001500596">
    <property type="component" value="Unassembled WGS sequence"/>
</dbReference>
<reference evidence="4 5" key="1">
    <citation type="journal article" date="2019" name="Int. J. Syst. Evol. Microbiol.">
        <title>The Global Catalogue of Microorganisms (GCM) 10K type strain sequencing project: providing services to taxonomists for standard genome sequencing and annotation.</title>
        <authorList>
            <consortium name="The Broad Institute Genomics Platform"/>
            <consortium name="The Broad Institute Genome Sequencing Center for Infectious Disease"/>
            <person name="Wu L."/>
            <person name="Ma J."/>
        </authorList>
    </citation>
    <scope>NUCLEOTIDE SEQUENCE [LARGE SCALE GENOMIC DNA]</scope>
    <source>
        <strain evidence="4 5">JCM 15575</strain>
    </source>
</reference>
<gene>
    <name evidence="4" type="primary">rihA</name>
    <name evidence="4" type="ORF">GCM10009807_01910</name>
</gene>
<dbReference type="InterPro" id="IPR019793">
    <property type="entry name" value="Peroxidases_heam-ligand_BS"/>
</dbReference>
<evidence type="ECO:0000256" key="1">
    <source>
        <dbReference type="ARBA" id="ARBA00022801"/>
    </source>
</evidence>
<dbReference type="InterPro" id="IPR036452">
    <property type="entry name" value="Ribo_hydro-like"/>
</dbReference>
<dbReference type="InterPro" id="IPR015910">
    <property type="entry name" value="I/U_nuclsd_hydro_CS"/>
</dbReference>
<dbReference type="PANTHER" id="PTHR12304">
    <property type="entry name" value="INOSINE-URIDINE PREFERRING NUCLEOSIDE HYDROLASE"/>
    <property type="match status" value="1"/>
</dbReference>
<dbReference type="Gene3D" id="3.90.245.10">
    <property type="entry name" value="Ribonucleoside hydrolase-like"/>
    <property type="match status" value="1"/>
</dbReference>
<proteinExistence type="predicted"/>
<keyword evidence="5" id="KW-1185">Reference proteome</keyword>
<protein>
    <submittedName>
        <fullName evidence="4">Pyrimidine-specific ribonucleoside hydrolase RihA</fullName>
    </submittedName>
</protein>
<dbReference type="InterPro" id="IPR023186">
    <property type="entry name" value="IUNH"/>
</dbReference>
<dbReference type="PANTHER" id="PTHR12304:SF4">
    <property type="entry name" value="URIDINE NUCLEOSIDASE"/>
    <property type="match status" value="1"/>
</dbReference>
<evidence type="ECO:0000313" key="4">
    <source>
        <dbReference type="EMBL" id="GAA1661801.1"/>
    </source>
</evidence>
<accession>A0ABN2FXZ6</accession>
<keyword evidence="2" id="KW-0326">Glycosidase</keyword>
<dbReference type="SUPFAM" id="SSF53590">
    <property type="entry name" value="Nucleoside hydrolase"/>
    <property type="match status" value="1"/>
</dbReference>
<keyword evidence="1 4" id="KW-0378">Hydrolase</keyword>